<evidence type="ECO:0000313" key="9">
    <source>
        <dbReference type="Proteomes" id="UP000234275"/>
    </source>
</evidence>
<gene>
    <name evidence="8" type="ORF">P170DRAFT_421517</name>
</gene>
<feature type="transmembrane region" description="Helical" evidence="6">
    <location>
        <begin position="187"/>
        <end position="210"/>
    </location>
</feature>
<feature type="transmembrane region" description="Helical" evidence="6">
    <location>
        <begin position="138"/>
        <end position="156"/>
    </location>
</feature>
<evidence type="ECO:0000256" key="2">
    <source>
        <dbReference type="ARBA" id="ARBA00022692"/>
    </source>
</evidence>
<evidence type="ECO:0000259" key="7">
    <source>
        <dbReference type="Pfam" id="PF20684"/>
    </source>
</evidence>
<dbReference type="PANTHER" id="PTHR33048:SF47">
    <property type="entry name" value="INTEGRAL MEMBRANE PROTEIN-RELATED"/>
    <property type="match status" value="1"/>
</dbReference>
<evidence type="ECO:0000256" key="1">
    <source>
        <dbReference type="ARBA" id="ARBA00004141"/>
    </source>
</evidence>
<organism evidence="8 9">
    <name type="scientific">Aspergillus steynii IBT 23096</name>
    <dbReference type="NCBI Taxonomy" id="1392250"/>
    <lineage>
        <taxon>Eukaryota</taxon>
        <taxon>Fungi</taxon>
        <taxon>Dikarya</taxon>
        <taxon>Ascomycota</taxon>
        <taxon>Pezizomycotina</taxon>
        <taxon>Eurotiomycetes</taxon>
        <taxon>Eurotiomycetidae</taxon>
        <taxon>Eurotiales</taxon>
        <taxon>Aspergillaceae</taxon>
        <taxon>Aspergillus</taxon>
        <taxon>Aspergillus subgen. Circumdati</taxon>
    </lineage>
</organism>
<keyword evidence="4 6" id="KW-0472">Membrane</keyword>
<dbReference type="InterPro" id="IPR049326">
    <property type="entry name" value="Rhodopsin_dom_fungi"/>
</dbReference>
<dbReference type="GeneID" id="36555066"/>
<dbReference type="GO" id="GO:0016020">
    <property type="term" value="C:membrane"/>
    <property type="evidence" value="ECO:0007669"/>
    <property type="project" value="UniProtKB-SubCell"/>
</dbReference>
<comment type="similarity">
    <text evidence="5">Belongs to the SAT4 family.</text>
</comment>
<reference evidence="8 9" key="1">
    <citation type="submission" date="2016-12" db="EMBL/GenBank/DDBJ databases">
        <title>The genomes of Aspergillus section Nigri reveals drivers in fungal speciation.</title>
        <authorList>
            <consortium name="DOE Joint Genome Institute"/>
            <person name="Vesth T.C."/>
            <person name="Nybo J."/>
            <person name="Theobald S."/>
            <person name="Brandl J."/>
            <person name="Frisvad J.C."/>
            <person name="Nielsen K.F."/>
            <person name="Lyhne E.K."/>
            <person name="Kogle M.E."/>
            <person name="Kuo A."/>
            <person name="Riley R."/>
            <person name="Clum A."/>
            <person name="Nolan M."/>
            <person name="Lipzen A."/>
            <person name="Salamov A."/>
            <person name="Henrissat B."/>
            <person name="Wiebenga A."/>
            <person name="De Vries R.P."/>
            <person name="Grigoriev I.V."/>
            <person name="Mortensen U.H."/>
            <person name="Andersen M.R."/>
            <person name="Baker S.E."/>
        </authorList>
    </citation>
    <scope>NUCLEOTIDE SEQUENCE [LARGE SCALE GENOMIC DNA]</scope>
    <source>
        <strain evidence="8 9">IBT 23096</strain>
    </source>
</reference>
<evidence type="ECO:0000256" key="3">
    <source>
        <dbReference type="ARBA" id="ARBA00022989"/>
    </source>
</evidence>
<dbReference type="Proteomes" id="UP000234275">
    <property type="component" value="Unassembled WGS sequence"/>
</dbReference>
<comment type="caution">
    <text evidence="8">The sequence shown here is derived from an EMBL/GenBank/DDBJ whole genome shotgun (WGS) entry which is preliminary data.</text>
</comment>
<dbReference type="RefSeq" id="XP_024710182.1">
    <property type="nucleotide sequence ID" value="XM_024847367.1"/>
</dbReference>
<evidence type="ECO:0000313" key="8">
    <source>
        <dbReference type="EMBL" id="PLB54880.1"/>
    </source>
</evidence>
<evidence type="ECO:0000256" key="6">
    <source>
        <dbReference type="SAM" id="Phobius"/>
    </source>
</evidence>
<dbReference type="VEuPathDB" id="FungiDB:P170DRAFT_421517"/>
<keyword evidence="2 6" id="KW-0812">Transmembrane</keyword>
<dbReference type="STRING" id="1392250.A0A2I2GPS5"/>
<feature type="transmembrane region" description="Helical" evidence="6">
    <location>
        <begin position="20"/>
        <end position="40"/>
    </location>
</feature>
<dbReference type="OrthoDB" id="444631at2759"/>
<accession>A0A2I2GPS5</accession>
<protein>
    <recommendedName>
        <fullName evidence="7">Rhodopsin domain-containing protein</fullName>
    </recommendedName>
</protein>
<evidence type="ECO:0000256" key="5">
    <source>
        <dbReference type="ARBA" id="ARBA00038359"/>
    </source>
</evidence>
<dbReference type="AlphaFoldDB" id="A0A2I2GPS5"/>
<proteinExistence type="inferred from homology"/>
<keyword evidence="3 6" id="KW-1133">Transmembrane helix</keyword>
<name>A0A2I2GPS5_9EURO</name>
<dbReference type="PANTHER" id="PTHR33048">
    <property type="entry name" value="PTH11-LIKE INTEGRAL MEMBRANE PROTEIN (AFU_ORTHOLOGUE AFUA_5G11245)"/>
    <property type="match status" value="1"/>
</dbReference>
<dbReference type="InterPro" id="IPR052337">
    <property type="entry name" value="SAT4-like"/>
</dbReference>
<feature type="domain" description="Rhodopsin" evidence="7">
    <location>
        <begin position="37"/>
        <end position="282"/>
    </location>
</feature>
<feature type="transmembrane region" description="Helical" evidence="6">
    <location>
        <begin position="222"/>
        <end position="244"/>
    </location>
</feature>
<feature type="transmembrane region" description="Helical" evidence="6">
    <location>
        <begin position="103"/>
        <end position="126"/>
    </location>
</feature>
<dbReference type="Pfam" id="PF20684">
    <property type="entry name" value="Fung_rhodopsin"/>
    <property type="match status" value="1"/>
</dbReference>
<keyword evidence="9" id="KW-1185">Reference proteome</keyword>
<feature type="transmembrane region" description="Helical" evidence="6">
    <location>
        <begin position="52"/>
        <end position="71"/>
    </location>
</feature>
<dbReference type="EMBL" id="MSFO01000001">
    <property type="protein sequence ID" value="PLB54880.1"/>
    <property type="molecule type" value="Genomic_DNA"/>
</dbReference>
<feature type="transmembrane region" description="Helical" evidence="6">
    <location>
        <begin position="256"/>
        <end position="277"/>
    </location>
</feature>
<evidence type="ECO:0000256" key="4">
    <source>
        <dbReference type="ARBA" id="ARBA00023136"/>
    </source>
</evidence>
<comment type="subcellular location">
    <subcellularLocation>
        <location evidence="1">Membrane</location>
        <topology evidence="1">Multi-pass membrane protein</topology>
    </subcellularLocation>
</comment>
<sequence length="383" mass="43825">MSSNPASDIHIARVAQSVFLAVQWTFTGVSLLFILFRLGVRLNIHRQFHIDDLLVVLAWAILLTTTIIWQIKSFTLYQFYDIQNGKGQWSEAFAQKYSDFMKFIAPLTILFYTGLLCIKLSFLAFFYKLGSKIKSHRIWWWIVLGATAGVWIASVADIDYQCSFGGLKFIMANCGALDHVHYQNRTFYANCAGDVITDLMTTILSIPVLILWETRISFRKKVILIGVFSVTVVVMTIAVIRVAVNNSPDRNTDVSWLYFWSFIEMGTAILVACVASFRQLFVTAQNQHLYGNTPLRGNGRFSFKLSSWRLLRSHSHSRQVRNFGRRLSTATRVGNTFAPKKEDILITPLDYEAGTAYGYDETDVMSLRVNTNDREQQREREQV</sequence>